<gene>
    <name evidence="1" type="ORF">PS704_02615</name>
</gene>
<organism evidence="1 2">
    <name type="scientific">Pseudomonas fluorescens</name>
    <dbReference type="NCBI Taxonomy" id="294"/>
    <lineage>
        <taxon>Bacteria</taxon>
        <taxon>Pseudomonadati</taxon>
        <taxon>Pseudomonadota</taxon>
        <taxon>Gammaproteobacteria</taxon>
        <taxon>Pseudomonadales</taxon>
        <taxon>Pseudomonadaceae</taxon>
        <taxon>Pseudomonas</taxon>
    </lineage>
</organism>
<evidence type="ECO:0000313" key="1">
    <source>
        <dbReference type="EMBL" id="VVO00436.1"/>
    </source>
</evidence>
<proteinExistence type="predicted"/>
<dbReference type="OrthoDB" id="7025931at2"/>
<dbReference type="RefSeq" id="WP_150638424.1">
    <property type="nucleotide sequence ID" value="NZ_CABVHP010000006.1"/>
</dbReference>
<dbReference type="EMBL" id="CABVHP010000006">
    <property type="protein sequence ID" value="VVO00436.1"/>
    <property type="molecule type" value="Genomic_DNA"/>
</dbReference>
<sequence>MIDLSVVFKVPEWLAAGLESGELERVGGVIRDKVTKKVVAWLREGDSVSTEPPSEVLDGQLSKLMMQGQMLMGLQVANLVVSAVGFAMIYRKLQGIERQLNVIGNAVNDVKVKQEWLEDKQWLAHFAPVNAAMGTLAELGHYDSPEIVRLKLVNAENQLSIGQSYFHGVIRKLTADKKEYLHAFELSMSYRSWLASAQGRVQALSELGEQKAALGVAQKLTTEHAEFGKTLTAILSDPLRRFVSGTYDQAAGANLIGLADQAAQVHQVLKGNVLQLDFMNENKLLPSDLPSANELDQRGMLIYLANR</sequence>
<accession>A0A5E7C836</accession>
<dbReference type="Proteomes" id="UP000326557">
    <property type="component" value="Unassembled WGS sequence"/>
</dbReference>
<evidence type="ECO:0000313" key="2">
    <source>
        <dbReference type="Proteomes" id="UP000326557"/>
    </source>
</evidence>
<dbReference type="AlphaFoldDB" id="A0A5E7C836"/>
<protein>
    <submittedName>
        <fullName evidence="1">Uncharacterized protein</fullName>
    </submittedName>
</protein>
<name>A0A5E7C836_PSEFL</name>
<reference evidence="1 2" key="1">
    <citation type="submission" date="2019-09" db="EMBL/GenBank/DDBJ databases">
        <authorList>
            <person name="Chandra G."/>
            <person name="Truman W A."/>
        </authorList>
    </citation>
    <scope>NUCLEOTIDE SEQUENCE [LARGE SCALE GENOMIC DNA]</scope>
    <source>
        <strain evidence="1">PS704</strain>
    </source>
</reference>